<feature type="region of interest" description="Disordered" evidence="1">
    <location>
        <begin position="444"/>
        <end position="493"/>
    </location>
</feature>
<dbReference type="STRING" id="1890364.A0A2P6NN78"/>
<dbReference type="InterPro" id="IPR000904">
    <property type="entry name" value="Sec7_dom"/>
</dbReference>
<protein>
    <submittedName>
        <fullName evidence="5">Uncharacterized protein</fullName>
    </submittedName>
</protein>
<dbReference type="AlphaFoldDB" id="A0A2P6NN78"/>
<dbReference type="SUPFAM" id="SSF52540">
    <property type="entry name" value="P-loop containing nucleoside triphosphate hydrolases"/>
    <property type="match status" value="1"/>
</dbReference>
<dbReference type="CDD" id="cd04371">
    <property type="entry name" value="DEP"/>
    <property type="match status" value="1"/>
</dbReference>
<dbReference type="SMART" id="SM00175">
    <property type="entry name" value="RAB"/>
    <property type="match status" value="1"/>
</dbReference>
<name>A0A2P6NN78_9EUKA</name>
<dbReference type="InterPro" id="IPR036390">
    <property type="entry name" value="WH_DNA-bd_sf"/>
</dbReference>
<dbReference type="Pfam" id="PF00071">
    <property type="entry name" value="Ras"/>
    <property type="match status" value="1"/>
</dbReference>
<dbReference type="InParanoid" id="A0A2P6NN78"/>
<dbReference type="InterPro" id="IPR023394">
    <property type="entry name" value="Sec7_C_sf"/>
</dbReference>
<feature type="domain" description="SEC7" evidence="4">
    <location>
        <begin position="608"/>
        <end position="785"/>
    </location>
</feature>
<dbReference type="SMART" id="SM00233">
    <property type="entry name" value="PH"/>
    <property type="match status" value="2"/>
</dbReference>
<feature type="domain" description="PH" evidence="2">
    <location>
        <begin position="341"/>
        <end position="550"/>
    </location>
</feature>
<feature type="compositionally biased region" description="Low complexity" evidence="1">
    <location>
        <begin position="446"/>
        <end position="458"/>
    </location>
</feature>
<organism evidence="5 6">
    <name type="scientific">Planoprotostelium fungivorum</name>
    <dbReference type="NCBI Taxonomy" id="1890364"/>
    <lineage>
        <taxon>Eukaryota</taxon>
        <taxon>Amoebozoa</taxon>
        <taxon>Evosea</taxon>
        <taxon>Variosea</taxon>
        <taxon>Cavosteliida</taxon>
        <taxon>Cavosteliaceae</taxon>
        <taxon>Planoprotostelium</taxon>
    </lineage>
</organism>
<dbReference type="InterPro" id="IPR011993">
    <property type="entry name" value="PH-like_dom_sf"/>
</dbReference>
<feature type="domain" description="PH" evidence="2">
    <location>
        <begin position="798"/>
        <end position="916"/>
    </location>
</feature>
<dbReference type="GO" id="GO:0035556">
    <property type="term" value="P:intracellular signal transduction"/>
    <property type="evidence" value="ECO:0007669"/>
    <property type="project" value="InterPro"/>
</dbReference>
<comment type="caution">
    <text evidence="5">The sequence shown here is derived from an EMBL/GenBank/DDBJ whole genome shotgun (WGS) entry which is preliminary data.</text>
</comment>
<evidence type="ECO:0000313" key="5">
    <source>
        <dbReference type="EMBL" id="PRP85423.1"/>
    </source>
</evidence>
<dbReference type="Gene3D" id="1.10.220.20">
    <property type="match status" value="1"/>
</dbReference>
<feature type="region of interest" description="Disordered" evidence="1">
    <location>
        <begin position="553"/>
        <end position="585"/>
    </location>
</feature>
<feature type="compositionally biased region" description="Polar residues" evidence="1">
    <location>
        <begin position="459"/>
        <end position="472"/>
    </location>
</feature>
<evidence type="ECO:0000259" key="3">
    <source>
        <dbReference type="PROSITE" id="PS50186"/>
    </source>
</evidence>
<dbReference type="OrthoDB" id="430364at2759"/>
<dbReference type="Pfam" id="PF00169">
    <property type="entry name" value="PH"/>
    <property type="match status" value="1"/>
</dbReference>
<evidence type="ECO:0000259" key="4">
    <source>
        <dbReference type="PROSITE" id="PS50190"/>
    </source>
</evidence>
<feature type="compositionally biased region" description="Low complexity" evidence="1">
    <location>
        <begin position="564"/>
        <end position="585"/>
    </location>
</feature>
<dbReference type="Pfam" id="PF01369">
    <property type="entry name" value="Sec7"/>
    <property type="match status" value="1"/>
</dbReference>
<dbReference type="PROSITE" id="PS51419">
    <property type="entry name" value="RAB"/>
    <property type="match status" value="1"/>
</dbReference>
<dbReference type="InterPro" id="IPR027417">
    <property type="entry name" value="P-loop_NTPase"/>
</dbReference>
<dbReference type="PANTHER" id="PTHR10663">
    <property type="entry name" value="GUANYL-NUCLEOTIDE EXCHANGE FACTOR"/>
    <property type="match status" value="1"/>
</dbReference>
<dbReference type="InterPro" id="IPR035999">
    <property type="entry name" value="Sec7_dom_sf"/>
</dbReference>
<dbReference type="InterPro" id="IPR001849">
    <property type="entry name" value="PH_domain"/>
</dbReference>
<dbReference type="GO" id="GO:0005737">
    <property type="term" value="C:cytoplasm"/>
    <property type="evidence" value="ECO:0007669"/>
    <property type="project" value="UniProtKB-ARBA"/>
</dbReference>
<feature type="compositionally biased region" description="Low complexity" evidence="1">
    <location>
        <begin position="415"/>
        <end position="430"/>
    </location>
</feature>
<dbReference type="GO" id="GO:0016192">
    <property type="term" value="P:vesicle-mediated transport"/>
    <property type="evidence" value="ECO:0007669"/>
    <property type="project" value="UniProtKB-ARBA"/>
</dbReference>
<feature type="domain" description="DEP" evidence="3">
    <location>
        <begin position="61"/>
        <end position="136"/>
    </location>
</feature>
<proteinExistence type="predicted"/>
<dbReference type="InterPro" id="IPR036388">
    <property type="entry name" value="WH-like_DNA-bd_sf"/>
</dbReference>
<dbReference type="EMBL" id="MDYQ01000045">
    <property type="protein sequence ID" value="PRP85423.1"/>
    <property type="molecule type" value="Genomic_DNA"/>
</dbReference>
<dbReference type="PANTHER" id="PTHR10663:SF388">
    <property type="entry name" value="GOLGI-SPECIFIC BREFELDIN A-RESISTANCE GUANINE NUCLEOTIDE EXCHANGE FACTOR 1"/>
    <property type="match status" value="1"/>
</dbReference>
<reference evidence="5 6" key="1">
    <citation type="journal article" date="2018" name="Genome Biol. Evol.">
        <title>Multiple Roots of Fruiting Body Formation in Amoebozoa.</title>
        <authorList>
            <person name="Hillmann F."/>
            <person name="Forbes G."/>
            <person name="Novohradska S."/>
            <person name="Ferling I."/>
            <person name="Riege K."/>
            <person name="Groth M."/>
            <person name="Westermann M."/>
            <person name="Marz M."/>
            <person name="Spaller T."/>
            <person name="Winckler T."/>
            <person name="Schaap P."/>
            <person name="Glockner G."/>
        </authorList>
    </citation>
    <scope>NUCLEOTIDE SEQUENCE [LARGE SCALE GENOMIC DNA]</scope>
    <source>
        <strain evidence="5 6">Jena</strain>
    </source>
</reference>
<dbReference type="GO" id="GO:0003924">
    <property type="term" value="F:GTPase activity"/>
    <property type="evidence" value="ECO:0007669"/>
    <property type="project" value="InterPro"/>
</dbReference>
<dbReference type="GO" id="GO:0012505">
    <property type="term" value="C:endomembrane system"/>
    <property type="evidence" value="ECO:0007669"/>
    <property type="project" value="UniProtKB-ARBA"/>
</dbReference>
<dbReference type="SMART" id="SM00222">
    <property type="entry name" value="Sec7"/>
    <property type="match status" value="1"/>
</dbReference>
<gene>
    <name evidence="5" type="ORF">PROFUN_06969</name>
</gene>
<dbReference type="InterPro" id="IPR000591">
    <property type="entry name" value="DEP_dom"/>
</dbReference>
<evidence type="ECO:0000313" key="6">
    <source>
        <dbReference type="Proteomes" id="UP000241769"/>
    </source>
</evidence>
<dbReference type="SMART" id="SM00173">
    <property type="entry name" value="RAS"/>
    <property type="match status" value="1"/>
</dbReference>
<dbReference type="PROSITE" id="PS50186">
    <property type="entry name" value="DEP"/>
    <property type="match status" value="1"/>
</dbReference>
<accession>A0A2P6NN78</accession>
<dbReference type="GO" id="GO:0005525">
    <property type="term" value="F:GTP binding"/>
    <property type="evidence" value="ECO:0007669"/>
    <property type="project" value="InterPro"/>
</dbReference>
<evidence type="ECO:0000259" key="2">
    <source>
        <dbReference type="PROSITE" id="PS50003"/>
    </source>
</evidence>
<dbReference type="SUPFAM" id="SSF46785">
    <property type="entry name" value="Winged helix' DNA-binding domain"/>
    <property type="match status" value="1"/>
</dbReference>
<dbReference type="Proteomes" id="UP000241769">
    <property type="component" value="Unassembled WGS sequence"/>
</dbReference>
<feature type="compositionally biased region" description="Basic and acidic residues" evidence="1">
    <location>
        <begin position="553"/>
        <end position="563"/>
    </location>
</feature>
<dbReference type="Pfam" id="PF00610">
    <property type="entry name" value="DEP"/>
    <property type="match status" value="1"/>
</dbReference>
<dbReference type="GO" id="GO:0032012">
    <property type="term" value="P:regulation of ARF protein signal transduction"/>
    <property type="evidence" value="ECO:0007669"/>
    <property type="project" value="InterPro"/>
</dbReference>
<keyword evidence="6" id="KW-1185">Reference proteome</keyword>
<dbReference type="CDD" id="cd00171">
    <property type="entry name" value="Sec7"/>
    <property type="match status" value="1"/>
</dbReference>
<dbReference type="SUPFAM" id="SSF48425">
    <property type="entry name" value="Sec7 domain"/>
    <property type="match status" value="1"/>
</dbReference>
<sequence>MSFDGGTLPRRSNSTLGVHGHSALTRKASTANANLSPTTTEAMFKLNEEEIRQLLWSMKDLKKGVPLRDYKKGFKTYKKCFLGKELCEWLLTNGHAITKDEAESMCNELYVRRAFKTYRPKNNHSFSADYFYQFGEEEIRSSLDAPREMTTHYRFCAMGQEGTGKASFCRRWSEDTFSSDAAHGGTSISAALTLSDESEKSYKKSGMRYNSHMGLVSVELLNTAAVDGTMEARLAKYIEWSAGFLLFFSRNEHSSFEVVSTLYNSIVKIREFRATPIVVVATGSDREESERQVTKEEIGNLQSTYRCQVIEVSSVTGTNVNEAIEHLVESARRVKILNGATAQRRGWIRIKTKKGTKKRYAVLTQTGLRYYAAEPSSHNDTSNMRGIIPLHQCGLQLTSYNNMNRWHSDPNIHKSTNNGTSSPSNGTITPNTLNRLALSGFASGHSTSTSVSANNSTTGLSNSINSAPNTGSLERRMSDSSGESFDSGVATPRGRNLSRIDNLSATGGFTLKGDRHKIYLMDKGENEYELGFSSTEERDEWYEELSQAIERANYGDKRDRRSESSASPEYEAASRPSISTTDSSSTIMKSNLADIRAMNKLELRDHVITLFNQNPKKGVALLRECGLIEDKPINVALFFNENQAALRKAAIGEYLGDKGDYNQEVLVEHLKRLDLTGHELDEGIRLFLAFFTLAGEGQQVGRVMEKFAERYFECNPTAFASSDEALILAFALIMLNTDSHSTTVRSSSKMTRSKFLDNTLNCLRGTDSHVTKEYLSKMYDSITQREIAMEYDRQEFKHWDKQGYLHVRENKNSRGGTVTKKTGTKLFCILEGYCLYTFKNPVEKKPLHIVPLGNLQVQSLDKTSDGYGFVLQSSDPKGSVKSASEGKEVLLKELLFLTDDSRSQSEWLMAFNVNLISAPSYTR</sequence>
<dbReference type="PROSITE" id="PS50003">
    <property type="entry name" value="PH_DOMAIN"/>
    <property type="match status" value="2"/>
</dbReference>
<dbReference type="GO" id="GO:0005085">
    <property type="term" value="F:guanyl-nucleotide exchange factor activity"/>
    <property type="evidence" value="ECO:0007669"/>
    <property type="project" value="InterPro"/>
</dbReference>
<dbReference type="Gene3D" id="1.10.1000.11">
    <property type="entry name" value="Arf Nucleotide-binding Site Opener,domain 2"/>
    <property type="match status" value="1"/>
</dbReference>
<dbReference type="PROSITE" id="PS50190">
    <property type="entry name" value="SEC7"/>
    <property type="match status" value="1"/>
</dbReference>
<feature type="region of interest" description="Disordered" evidence="1">
    <location>
        <begin position="1"/>
        <end position="23"/>
    </location>
</feature>
<dbReference type="InterPro" id="IPR001806">
    <property type="entry name" value="Small_GTPase"/>
</dbReference>
<dbReference type="SUPFAM" id="SSF50729">
    <property type="entry name" value="PH domain-like"/>
    <property type="match status" value="2"/>
</dbReference>
<feature type="region of interest" description="Disordered" evidence="1">
    <location>
        <begin position="410"/>
        <end position="430"/>
    </location>
</feature>
<dbReference type="SMART" id="SM00049">
    <property type="entry name" value="DEP"/>
    <property type="match status" value="1"/>
</dbReference>
<dbReference type="Gene3D" id="1.10.10.10">
    <property type="entry name" value="Winged helix-like DNA-binding domain superfamily/Winged helix DNA-binding domain"/>
    <property type="match status" value="1"/>
</dbReference>
<dbReference type="PROSITE" id="PS51421">
    <property type="entry name" value="RAS"/>
    <property type="match status" value="1"/>
</dbReference>
<evidence type="ECO:0000256" key="1">
    <source>
        <dbReference type="SAM" id="MobiDB-lite"/>
    </source>
</evidence>
<dbReference type="Gene3D" id="2.30.29.30">
    <property type="entry name" value="Pleckstrin-homology domain (PH domain)/Phosphotyrosine-binding domain (PTB)"/>
    <property type="match status" value="2"/>
</dbReference>
<dbReference type="Gene3D" id="3.40.50.300">
    <property type="entry name" value="P-loop containing nucleotide triphosphate hydrolases"/>
    <property type="match status" value="1"/>
</dbReference>